<feature type="transmembrane region" description="Helical" evidence="1">
    <location>
        <begin position="85"/>
        <end position="108"/>
    </location>
</feature>
<dbReference type="AlphaFoldDB" id="A0A849A8T1"/>
<dbReference type="Proteomes" id="UP000562984">
    <property type="component" value="Unassembled WGS sequence"/>
</dbReference>
<protein>
    <submittedName>
        <fullName evidence="2">Uncharacterized protein</fullName>
    </submittedName>
</protein>
<comment type="caution">
    <text evidence="2">The sequence shown here is derived from an EMBL/GenBank/DDBJ whole genome shotgun (WGS) entry which is preliminary data.</text>
</comment>
<feature type="transmembrane region" description="Helical" evidence="1">
    <location>
        <begin position="159"/>
        <end position="178"/>
    </location>
</feature>
<keyword evidence="3" id="KW-1185">Reference proteome</keyword>
<gene>
    <name evidence="2" type="ORF">HKD39_09505</name>
</gene>
<keyword evidence="1" id="KW-1133">Transmembrane helix</keyword>
<evidence type="ECO:0000313" key="2">
    <source>
        <dbReference type="EMBL" id="NNG35943.1"/>
    </source>
</evidence>
<evidence type="ECO:0000313" key="3">
    <source>
        <dbReference type="Proteomes" id="UP000562984"/>
    </source>
</evidence>
<proteinExistence type="predicted"/>
<accession>A0A849A8T1</accession>
<name>A0A849A8T1_9ACTN</name>
<organism evidence="2 3">
    <name type="scientific">Nakamurella aerolata</name>
    <dbReference type="NCBI Taxonomy" id="1656892"/>
    <lineage>
        <taxon>Bacteria</taxon>
        <taxon>Bacillati</taxon>
        <taxon>Actinomycetota</taxon>
        <taxon>Actinomycetes</taxon>
        <taxon>Nakamurellales</taxon>
        <taxon>Nakamurellaceae</taxon>
        <taxon>Nakamurella</taxon>
    </lineage>
</organism>
<feature type="transmembrane region" description="Helical" evidence="1">
    <location>
        <begin position="38"/>
        <end position="65"/>
    </location>
</feature>
<reference evidence="2 3" key="1">
    <citation type="submission" date="2020-05" db="EMBL/GenBank/DDBJ databases">
        <title>Nakamurella sp. DB0629 isolated from air conditioner.</title>
        <authorList>
            <person name="Kim D.H."/>
            <person name="Kim D.-U."/>
        </authorList>
    </citation>
    <scope>NUCLEOTIDE SEQUENCE [LARGE SCALE GENOMIC DNA]</scope>
    <source>
        <strain evidence="2 3">DB0629</strain>
    </source>
</reference>
<dbReference type="RefSeq" id="WP_171199621.1">
    <property type="nucleotide sequence ID" value="NZ_JABEND010000004.1"/>
</dbReference>
<evidence type="ECO:0000256" key="1">
    <source>
        <dbReference type="SAM" id="Phobius"/>
    </source>
</evidence>
<keyword evidence="1" id="KW-0472">Membrane</keyword>
<feature type="transmembrane region" description="Helical" evidence="1">
    <location>
        <begin position="198"/>
        <end position="219"/>
    </location>
</feature>
<sequence>MAPTPAGPNPGASPLPVPPLARTALADRLVHPYRMSPWCAGTMFAVALPLLTMLNAVAIPLLAKLFNAAGDPPGPELTTDEADTLSGIVLLAGAPAVYLAVAAAINAWRFGRLRRRLRQHYQQLLARPDLLRDPALRPAVAAMVTSDAEVYRQDRRRHVLRKVGAVFGGLLELLSLFAPGGGGGGGGAAVTGVRSGQFGYKLCWGLAALLAVTVPFLVLHPGDRGYLLACLTVAAVQALWWVPALWRSRALRSVDEVWKRSLTEVCAIAGLPVPAGPSERNFRR</sequence>
<dbReference type="EMBL" id="JABEND010000004">
    <property type="protein sequence ID" value="NNG35943.1"/>
    <property type="molecule type" value="Genomic_DNA"/>
</dbReference>
<keyword evidence="1" id="KW-0812">Transmembrane</keyword>
<feature type="transmembrane region" description="Helical" evidence="1">
    <location>
        <begin position="226"/>
        <end position="246"/>
    </location>
</feature>